<dbReference type="InterPro" id="IPR036388">
    <property type="entry name" value="WH-like_DNA-bd_sf"/>
</dbReference>
<dbReference type="EMBL" id="JAENHO010000007">
    <property type="protein sequence ID" value="MBL7257550.1"/>
    <property type="molecule type" value="Genomic_DNA"/>
</dbReference>
<accession>A0ABS1VSV1</accession>
<dbReference type="Proteomes" id="UP000598996">
    <property type="component" value="Unassembled WGS sequence"/>
</dbReference>
<organism evidence="2 3">
    <name type="scientific">Paractinoplanes lichenicola</name>
    <dbReference type="NCBI Taxonomy" id="2802976"/>
    <lineage>
        <taxon>Bacteria</taxon>
        <taxon>Bacillati</taxon>
        <taxon>Actinomycetota</taxon>
        <taxon>Actinomycetes</taxon>
        <taxon>Micromonosporales</taxon>
        <taxon>Micromonosporaceae</taxon>
        <taxon>Paractinoplanes</taxon>
    </lineage>
</organism>
<dbReference type="PANTHER" id="PTHR33164">
    <property type="entry name" value="TRANSCRIPTIONAL REGULATOR, MARR FAMILY"/>
    <property type="match status" value="1"/>
</dbReference>
<reference evidence="2 3" key="1">
    <citation type="submission" date="2021-01" db="EMBL/GenBank/DDBJ databases">
        <title>Actinoplanes sp. nov. LDG1-01 isolated from lichen.</title>
        <authorList>
            <person name="Saeng-In P."/>
            <person name="Phongsopitanun W."/>
            <person name="Kanchanasin P."/>
            <person name="Yuki M."/>
            <person name="Kudo T."/>
            <person name="Ohkuma M."/>
            <person name="Tanasupawat S."/>
        </authorList>
    </citation>
    <scope>NUCLEOTIDE SEQUENCE [LARGE SCALE GENOMIC DNA]</scope>
    <source>
        <strain evidence="2 3">LDG1-01</strain>
    </source>
</reference>
<comment type="caution">
    <text evidence="2">The sequence shown here is derived from an EMBL/GenBank/DDBJ whole genome shotgun (WGS) entry which is preliminary data.</text>
</comment>
<dbReference type="InterPro" id="IPR036390">
    <property type="entry name" value="WH_DNA-bd_sf"/>
</dbReference>
<dbReference type="PRINTS" id="PR00598">
    <property type="entry name" value="HTHMARR"/>
</dbReference>
<protein>
    <submittedName>
        <fullName evidence="2">MarR family transcriptional regulator</fullName>
    </submittedName>
</protein>
<sequence>MHEVDDEGLAEEFFSVSRRLRHRTREALLPWELTPSLGRAISVLTRHGDMRPGALAEHLRIAPRSATEVADDLQRLGLAERHPDPADRRAVIVTLTDEGRRISREIKAARHDAGEQFFATLSADDRAELTRLLRKLRDAGK</sequence>
<gene>
    <name evidence="2" type="ORF">JKJ07_24925</name>
</gene>
<feature type="domain" description="HTH marR-type" evidence="1">
    <location>
        <begin position="6"/>
        <end position="138"/>
    </location>
</feature>
<name>A0ABS1VSV1_9ACTN</name>
<dbReference type="PROSITE" id="PS50995">
    <property type="entry name" value="HTH_MARR_2"/>
    <property type="match status" value="1"/>
</dbReference>
<dbReference type="Pfam" id="PF12802">
    <property type="entry name" value="MarR_2"/>
    <property type="match status" value="1"/>
</dbReference>
<dbReference type="SUPFAM" id="SSF46785">
    <property type="entry name" value="Winged helix' DNA-binding domain"/>
    <property type="match status" value="1"/>
</dbReference>
<proteinExistence type="predicted"/>
<evidence type="ECO:0000313" key="2">
    <source>
        <dbReference type="EMBL" id="MBL7257550.1"/>
    </source>
</evidence>
<evidence type="ECO:0000259" key="1">
    <source>
        <dbReference type="PROSITE" id="PS50995"/>
    </source>
</evidence>
<dbReference type="Gene3D" id="1.10.10.10">
    <property type="entry name" value="Winged helix-like DNA-binding domain superfamily/Winged helix DNA-binding domain"/>
    <property type="match status" value="1"/>
</dbReference>
<dbReference type="InterPro" id="IPR000835">
    <property type="entry name" value="HTH_MarR-typ"/>
</dbReference>
<dbReference type="PANTHER" id="PTHR33164:SF99">
    <property type="entry name" value="MARR FAMILY REGULATORY PROTEIN"/>
    <property type="match status" value="1"/>
</dbReference>
<dbReference type="InterPro" id="IPR039422">
    <property type="entry name" value="MarR/SlyA-like"/>
</dbReference>
<evidence type="ECO:0000313" key="3">
    <source>
        <dbReference type="Proteomes" id="UP000598996"/>
    </source>
</evidence>
<keyword evidence="3" id="KW-1185">Reference proteome</keyword>
<dbReference type="SMART" id="SM00347">
    <property type="entry name" value="HTH_MARR"/>
    <property type="match status" value="1"/>
</dbReference>
<dbReference type="RefSeq" id="WP_202994188.1">
    <property type="nucleotide sequence ID" value="NZ_JAENHO010000007.1"/>
</dbReference>